<gene>
    <name evidence="2" type="ORF">P0Y53_10590</name>
</gene>
<protein>
    <recommendedName>
        <fullName evidence="4">Redoxin domain-containing protein</fullName>
    </recommendedName>
</protein>
<proteinExistence type="predicted"/>
<evidence type="ECO:0000313" key="3">
    <source>
        <dbReference type="Proteomes" id="UP001220610"/>
    </source>
</evidence>
<organism evidence="2 3">
    <name type="scientific">Candidatus Pseudobacter hemicellulosilyticus</name>
    <dbReference type="NCBI Taxonomy" id="3121375"/>
    <lineage>
        <taxon>Bacteria</taxon>
        <taxon>Pseudomonadati</taxon>
        <taxon>Bacteroidota</taxon>
        <taxon>Chitinophagia</taxon>
        <taxon>Chitinophagales</taxon>
        <taxon>Chitinophagaceae</taxon>
        <taxon>Pseudobacter</taxon>
    </lineage>
</organism>
<sequence>MIKKVLRLSCLAALMLSGQCKAGSDQKEVLPASAASAVNALLIENIITNTKYHDKIVLDKSAVLIDEYANKCEWSSLFSKGEKILFFYYSNNFCEMCLDQEMQKLKLVPDEYADQVVVLLSVDNNNELKLYKERYKTGFRFYSIGNMELSKNINSLFRPYYFVVDKALNTSMLYIPDKNLAEPSKAYLKEVLGY</sequence>
<dbReference type="Gene3D" id="3.40.30.10">
    <property type="entry name" value="Glutaredoxin"/>
    <property type="match status" value="1"/>
</dbReference>
<evidence type="ECO:0000313" key="2">
    <source>
        <dbReference type="EMBL" id="WEK37947.1"/>
    </source>
</evidence>
<name>A0AAJ5WWM6_9BACT</name>
<dbReference type="InterPro" id="IPR036249">
    <property type="entry name" value="Thioredoxin-like_sf"/>
</dbReference>
<evidence type="ECO:0008006" key="4">
    <source>
        <dbReference type="Google" id="ProtNLM"/>
    </source>
</evidence>
<feature type="chain" id="PRO_5042604273" description="Redoxin domain-containing protein" evidence="1">
    <location>
        <begin position="23"/>
        <end position="194"/>
    </location>
</feature>
<dbReference type="EMBL" id="CP119311">
    <property type="protein sequence ID" value="WEK37947.1"/>
    <property type="molecule type" value="Genomic_DNA"/>
</dbReference>
<reference evidence="2" key="1">
    <citation type="submission" date="2023-03" db="EMBL/GenBank/DDBJ databases">
        <title>Andean soil-derived lignocellulolytic bacterial consortium as a source of novel taxa and putative plastic-active enzymes.</title>
        <authorList>
            <person name="Diaz-Garcia L."/>
            <person name="Chuvochina M."/>
            <person name="Feuerriegel G."/>
            <person name="Bunk B."/>
            <person name="Sproer C."/>
            <person name="Streit W.R."/>
            <person name="Rodriguez L.M."/>
            <person name="Overmann J."/>
            <person name="Jimenez D.J."/>
        </authorList>
    </citation>
    <scope>NUCLEOTIDE SEQUENCE</scope>
    <source>
        <strain evidence="2">MAG 7</strain>
    </source>
</reference>
<feature type="signal peptide" evidence="1">
    <location>
        <begin position="1"/>
        <end position="22"/>
    </location>
</feature>
<keyword evidence="1" id="KW-0732">Signal</keyword>
<accession>A0AAJ5WWM6</accession>
<dbReference type="AlphaFoldDB" id="A0AAJ5WWM6"/>
<dbReference type="Proteomes" id="UP001220610">
    <property type="component" value="Chromosome"/>
</dbReference>
<dbReference type="SUPFAM" id="SSF52833">
    <property type="entry name" value="Thioredoxin-like"/>
    <property type="match status" value="1"/>
</dbReference>
<evidence type="ECO:0000256" key="1">
    <source>
        <dbReference type="SAM" id="SignalP"/>
    </source>
</evidence>